<dbReference type="PRINTS" id="PR01836">
    <property type="entry name" value="MGATPASE"/>
</dbReference>
<comment type="catalytic activity">
    <reaction evidence="18">
        <text>ATP + H2O = ADP + phosphate + H(+)</text>
        <dbReference type="Rhea" id="RHEA:13065"/>
        <dbReference type="ChEBI" id="CHEBI:15377"/>
        <dbReference type="ChEBI" id="CHEBI:15378"/>
        <dbReference type="ChEBI" id="CHEBI:30616"/>
        <dbReference type="ChEBI" id="CHEBI:43474"/>
        <dbReference type="ChEBI" id="CHEBI:456216"/>
    </reaction>
</comment>
<evidence type="ECO:0000256" key="18">
    <source>
        <dbReference type="ARBA" id="ARBA00049360"/>
    </source>
</evidence>
<dbReference type="SMART" id="SM00831">
    <property type="entry name" value="Cation_ATPase_N"/>
    <property type="match status" value="1"/>
</dbReference>
<feature type="transmembrane region" description="Helical" evidence="20">
    <location>
        <begin position="883"/>
        <end position="905"/>
    </location>
</feature>
<dbReference type="InterPro" id="IPR023214">
    <property type="entry name" value="HAD_sf"/>
</dbReference>
<feature type="transmembrane region" description="Helical" evidence="20">
    <location>
        <begin position="332"/>
        <end position="356"/>
    </location>
</feature>
<accession>I3WGC3</accession>
<dbReference type="PANTHER" id="PTHR42861">
    <property type="entry name" value="CALCIUM-TRANSPORTING ATPASE"/>
    <property type="match status" value="1"/>
</dbReference>
<evidence type="ECO:0000259" key="21">
    <source>
        <dbReference type="SMART" id="SM00831"/>
    </source>
</evidence>
<evidence type="ECO:0000256" key="1">
    <source>
        <dbReference type="ARBA" id="ARBA00003954"/>
    </source>
</evidence>
<evidence type="ECO:0000256" key="17">
    <source>
        <dbReference type="ARBA" id="ARBA00047295"/>
    </source>
</evidence>
<evidence type="ECO:0000256" key="11">
    <source>
        <dbReference type="ARBA" id="ARBA00022840"/>
    </source>
</evidence>
<dbReference type="SFLD" id="SFLDG00002">
    <property type="entry name" value="C1.7:_P-type_atpase_like"/>
    <property type="match status" value="1"/>
</dbReference>
<dbReference type="InterPro" id="IPR006068">
    <property type="entry name" value="ATPase_P-typ_cation-transptr_C"/>
</dbReference>
<reference evidence="22 23" key="1">
    <citation type="journal article" date="2012" name="J. Bacteriol.">
        <title>Complete Genome Sequence of the Probiotic Bacterium Bifidobacterium bifidum Strain BGN4.</title>
        <authorList>
            <person name="Yu D.S."/>
            <person name="Jeong H."/>
            <person name="Lee D.H."/>
            <person name="Kwon S.K."/>
            <person name="Song J.Y."/>
            <person name="Kim B.K."/>
            <person name="Park M.S."/>
            <person name="Ji G.E."/>
            <person name="Oh T.K."/>
            <person name="Kim J.F."/>
        </authorList>
    </citation>
    <scope>NUCLEOTIDE SEQUENCE [LARGE SCALE GENOMIC DNA]</scope>
    <source>
        <strain evidence="22 23">BGN4</strain>
    </source>
</reference>
<keyword evidence="7" id="KW-0997">Cell inner membrane</keyword>
<dbReference type="InterPro" id="IPR006415">
    <property type="entry name" value="P-type_ATPase_IIIB"/>
</dbReference>
<comment type="subcellular location">
    <subcellularLocation>
        <location evidence="2">Cell inner membrane</location>
        <topology evidence="2">Multi-pass membrane protein</topology>
    </subcellularLocation>
</comment>
<evidence type="ECO:0000256" key="13">
    <source>
        <dbReference type="ARBA" id="ARBA00022967"/>
    </source>
</evidence>
<dbReference type="Pfam" id="PF00690">
    <property type="entry name" value="Cation_ATPase_N"/>
    <property type="match status" value="1"/>
</dbReference>
<keyword evidence="8" id="KW-0597">Phosphoprotein</keyword>
<evidence type="ECO:0000256" key="8">
    <source>
        <dbReference type="ARBA" id="ARBA00022553"/>
    </source>
</evidence>
<dbReference type="SUPFAM" id="SSF81653">
    <property type="entry name" value="Calcium ATPase, transduction domain A"/>
    <property type="match status" value="1"/>
</dbReference>
<dbReference type="GO" id="GO:0016887">
    <property type="term" value="F:ATP hydrolysis activity"/>
    <property type="evidence" value="ECO:0007669"/>
    <property type="project" value="InterPro"/>
</dbReference>
<dbReference type="Proteomes" id="UP000006173">
    <property type="component" value="Chromosome"/>
</dbReference>
<comment type="similarity">
    <text evidence="3">Belongs to the cation transport ATPase (P-type) (TC 3.A.3) family. Type IIIB subfamily.</text>
</comment>
<evidence type="ECO:0000256" key="20">
    <source>
        <dbReference type="SAM" id="Phobius"/>
    </source>
</evidence>
<feature type="domain" description="Cation-transporting P-type ATPase N-terminal" evidence="21">
    <location>
        <begin position="43"/>
        <end position="117"/>
    </location>
</feature>
<dbReference type="InterPro" id="IPR023299">
    <property type="entry name" value="ATPase_P-typ_cyto_dom_N"/>
</dbReference>
<keyword evidence="12" id="KW-0460">Magnesium</keyword>
<comment type="catalytic activity">
    <reaction evidence="17">
        <text>Mg(2+)(out) + ATP + H2O = Mg(2+)(in) + ADP + phosphate + H(+)</text>
        <dbReference type="Rhea" id="RHEA:10260"/>
        <dbReference type="ChEBI" id="CHEBI:15377"/>
        <dbReference type="ChEBI" id="CHEBI:15378"/>
        <dbReference type="ChEBI" id="CHEBI:18420"/>
        <dbReference type="ChEBI" id="CHEBI:30616"/>
        <dbReference type="ChEBI" id="CHEBI:43474"/>
        <dbReference type="ChEBI" id="CHEBI:456216"/>
        <dbReference type="EC" id="7.2.2.14"/>
    </reaction>
</comment>
<keyword evidence="15 20" id="KW-0472">Membrane</keyword>
<keyword evidence="14 20" id="KW-1133">Transmembrane helix</keyword>
<dbReference type="GO" id="GO:0015444">
    <property type="term" value="F:P-type magnesium transporter activity"/>
    <property type="evidence" value="ECO:0007669"/>
    <property type="project" value="UniProtKB-EC"/>
</dbReference>
<keyword evidence="13" id="KW-1278">Translocase</keyword>
<evidence type="ECO:0000313" key="23">
    <source>
        <dbReference type="Proteomes" id="UP000006173"/>
    </source>
</evidence>
<evidence type="ECO:0000313" key="22">
    <source>
        <dbReference type="EMBL" id="AFL03936.1"/>
    </source>
</evidence>
<evidence type="ECO:0000256" key="14">
    <source>
        <dbReference type="ARBA" id="ARBA00022989"/>
    </source>
</evidence>
<dbReference type="SUPFAM" id="SSF56784">
    <property type="entry name" value="HAD-like"/>
    <property type="match status" value="1"/>
</dbReference>
<dbReference type="Gene3D" id="1.20.1110.10">
    <property type="entry name" value="Calcium-transporting ATPase, transmembrane domain"/>
    <property type="match status" value="1"/>
</dbReference>
<evidence type="ECO:0000256" key="2">
    <source>
        <dbReference type="ARBA" id="ARBA00004429"/>
    </source>
</evidence>
<comment type="function">
    <text evidence="1">Mediates magnesium influx to the cytosol.</text>
</comment>
<dbReference type="InterPro" id="IPR008250">
    <property type="entry name" value="ATPase_P-typ_transduc_dom_A_sf"/>
</dbReference>
<evidence type="ECO:0000256" key="6">
    <source>
        <dbReference type="ARBA" id="ARBA00022475"/>
    </source>
</evidence>
<evidence type="ECO:0000256" key="10">
    <source>
        <dbReference type="ARBA" id="ARBA00022741"/>
    </source>
</evidence>
<dbReference type="PATRIC" id="fig|484020.3.peg.335"/>
<dbReference type="InterPro" id="IPR004014">
    <property type="entry name" value="ATPase_P-typ_cation-transptr_N"/>
</dbReference>
<dbReference type="InterPro" id="IPR044492">
    <property type="entry name" value="P_typ_ATPase_HD_dom"/>
</dbReference>
<dbReference type="InterPro" id="IPR036412">
    <property type="entry name" value="HAD-like_sf"/>
</dbReference>
<evidence type="ECO:0000256" key="5">
    <source>
        <dbReference type="ARBA" id="ARBA00013555"/>
    </source>
</evidence>
<dbReference type="Pfam" id="PF00122">
    <property type="entry name" value="E1-E2_ATPase"/>
    <property type="match status" value="1"/>
</dbReference>
<dbReference type="SFLD" id="SFLDF00027">
    <property type="entry name" value="p-type_atpase"/>
    <property type="match status" value="1"/>
</dbReference>
<evidence type="ECO:0000256" key="19">
    <source>
        <dbReference type="SAM" id="MobiDB-lite"/>
    </source>
</evidence>
<feature type="transmembrane region" description="Helical" evidence="20">
    <location>
        <begin position="134"/>
        <end position="155"/>
    </location>
</feature>
<feature type="transmembrane region" description="Helical" evidence="20">
    <location>
        <begin position="846"/>
        <end position="871"/>
    </location>
</feature>
<dbReference type="GO" id="GO:0005524">
    <property type="term" value="F:ATP binding"/>
    <property type="evidence" value="ECO:0007669"/>
    <property type="project" value="UniProtKB-KW"/>
</dbReference>
<dbReference type="AlphaFoldDB" id="I3WGC3"/>
<dbReference type="GO" id="GO:0005886">
    <property type="term" value="C:plasma membrane"/>
    <property type="evidence" value="ECO:0007669"/>
    <property type="project" value="UniProtKB-SubCell"/>
</dbReference>
<keyword evidence="9 20" id="KW-0812">Transmembrane</keyword>
<gene>
    <name evidence="22" type="primary">mgtA</name>
    <name evidence="22" type="ORF">BBB_0340</name>
</gene>
<dbReference type="SFLD" id="SFLDS00003">
    <property type="entry name" value="Haloacid_Dehalogenase"/>
    <property type="match status" value="1"/>
</dbReference>
<dbReference type="SUPFAM" id="SSF81665">
    <property type="entry name" value="Calcium ATPase, transmembrane domain M"/>
    <property type="match status" value="1"/>
</dbReference>
<keyword evidence="10" id="KW-0547">Nucleotide-binding</keyword>
<evidence type="ECO:0000256" key="7">
    <source>
        <dbReference type="ARBA" id="ARBA00022519"/>
    </source>
</evidence>
<proteinExistence type="inferred from homology"/>
<dbReference type="Gene3D" id="3.40.50.1000">
    <property type="entry name" value="HAD superfamily/HAD-like"/>
    <property type="match status" value="1"/>
</dbReference>
<dbReference type="EC" id="7.2.2.14" evidence="4"/>
<dbReference type="PROSITE" id="PS00154">
    <property type="entry name" value="ATPASE_E1_E2"/>
    <property type="match status" value="1"/>
</dbReference>
<keyword evidence="11" id="KW-0067">ATP-binding</keyword>
<evidence type="ECO:0000256" key="3">
    <source>
        <dbReference type="ARBA" id="ARBA00008746"/>
    </source>
</evidence>
<protein>
    <recommendedName>
        <fullName evidence="5">Magnesium-transporting ATPase, P-type 1</fullName>
        <ecNumber evidence="4">7.2.2.14</ecNumber>
    </recommendedName>
    <alternativeName>
        <fullName evidence="16">Mg(2+) transport ATPase, P-type 1</fullName>
    </alternativeName>
</protein>
<feature type="transmembrane region" description="Helical" evidence="20">
    <location>
        <begin position="101"/>
        <end position="122"/>
    </location>
</feature>
<dbReference type="InterPro" id="IPR018303">
    <property type="entry name" value="ATPase_P-typ_P_site"/>
</dbReference>
<feature type="region of interest" description="Disordered" evidence="19">
    <location>
        <begin position="472"/>
        <end position="498"/>
    </location>
</feature>
<dbReference type="Pfam" id="PF00702">
    <property type="entry name" value="Hydrolase"/>
    <property type="match status" value="1"/>
</dbReference>
<dbReference type="InterPro" id="IPR023298">
    <property type="entry name" value="ATPase_P-typ_TM_dom_sf"/>
</dbReference>
<dbReference type="InterPro" id="IPR001757">
    <property type="entry name" value="P_typ_ATPase"/>
</dbReference>
<dbReference type="NCBIfam" id="TIGR01494">
    <property type="entry name" value="ATPase_P-type"/>
    <property type="match status" value="2"/>
</dbReference>
<keyword evidence="22" id="KW-0378">Hydrolase</keyword>
<dbReference type="KEGG" id="bbf:BBB_0340"/>
<organism evidence="22 23">
    <name type="scientific">Bifidobacterium bifidum BGN4</name>
    <dbReference type="NCBI Taxonomy" id="484020"/>
    <lineage>
        <taxon>Bacteria</taxon>
        <taxon>Bacillati</taxon>
        <taxon>Actinomycetota</taxon>
        <taxon>Actinomycetes</taxon>
        <taxon>Bifidobacteriales</taxon>
        <taxon>Bifidobacteriaceae</taxon>
        <taxon>Bifidobacterium</taxon>
    </lineage>
</organism>
<evidence type="ECO:0000256" key="9">
    <source>
        <dbReference type="ARBA" id="ARBA00022692"/>
    </source>
</evidence>
<dbReference type="EMBL" id="CP001361">
    <property type="protein sequence ID" value="AFL03936.1"/>
    <property type="molecule type" value="Genomic_DNA"/>
</dbReference>
<feature type="transmembrane region" description="Helical" evidence="20">
    <location>
        <begin position="917"/>
        <end position="941"/>
    </location>
</feature>
<feature type="transmembrane region" description="Helical" evidence="20">
    <location>
        <begin position="305"/>
        <end position="326"/>
    </location>
</feature>
<keyword evidence="6" id="KW-1003">Cell membrane</keyword>
<evidence type="ECO:0000256" key="12">
    <source>
        <dbReference type="ARBA" id="ARBA00022842"/>
    </source>
</evidence>
<evidence type="ECO:0000256" key="15">
    <source>
        <dbReference type="ARBA" id="ARBA00023136"/>
    </source>
</evidence>
<sequence length="949" mass="101568">METTINPTAERTAPNRQGGIMNTLRLIRWRGERHASITQRLNFAAHATPEATLALVYAHESGLEPDEVRQARRAYGGNTIPAPDVHESPARRLVRAFMNPFIGVLMLLALTSFVCSLAQRGIVTSGTTAANGGGTPVTVGIILLMAVVSGLIRYVHDSRSSHAATALATMVSTTATVRRVGAGERQIPSEELVVGDIVTLSAGDIVPADCKLLESRDLRIAQGALTGESMPVRKDAAALLAAGARDTALTDAACLVFMGTTVISGSALAVVIATGRSALFGGLSRAFQWQRPRTRFERGMNSTSWMLMAFTAVTVPVSMLVTGIASGDWLQALLFGVSVAVGLTPEMLPLIVTVCLSRGARTMASGKAIVRRLDAIETLGGMDVLCVDKTGTLTSGVIKLDRAQSMSGLNSSYVLHAAWLTTLIPHTTSNPWDDAIVAAEGDSANDTGDVQVEGGTPFDPIRRRATVIVAKSHHRADREHTGGSDISETSGAGAGTSGNVSRIMVVKGAVSEMLPRCDTVMRNGTAEPLTDRLRGTYKRLMADKATHGYRVLLVAQRSVTDQTTVQDDRALTLLGYLTFLDLPKPDAADTIAHMHNAGITVTMLTGDEPQVARTVARKVGINARRVVTGRTLDDMTDTALGTELRRVNVFAKLTPEHKARIVSLLRREGHCVGYMGDGVNDLPAMHASEIAISASTGSEAVRQSADVMLTHKNLDVLLRGITQSRRTCVNMMKYIKLALSSNFGNIISVMIAGAFLPFVPMAPVQMVLLNLIYDLACLAIPWDRVDGDVLRSPARWDTASIARFMSRFGPVSSLFDMVTFTVLLTLLCPAVAGGRFPELHGDGSRLLFVAAFQTGWFVVSMWTQITALHMLRTERVPFIGSRASVPLVCTSLAALTIATALPFTPVGAWMGFHVPPVSLFALLAIVIAGYAVTVLAVRTLYLHRQQPLL</sequence>
<feature type="transmembrane region" description="Helical" evidence="20">
    <location>
        <begin position="734"/>
        <end position="756"/>
    </location>
</feature>
<dbReference type="Gene3D" id="3.40.1110.10">
    <property type="entry name" value="Calcium-transporting ATPase, cytoplasmic domain N"/>
    <property type="match status" value="1"/>
</dbReference>
<evidence type="ECO:0000256" key="16">
    <source>
        <dbReference type="ARBA" id="ARBA00029806"/>
    </source>
</evidence>
<dbReference type="Pfam" id="PF00689">
    <property type="entry name" value="Cation_ATPase_C"/>
    <property type="match status" value="1"/>
</dbReference>
<evidence type="ECO:0000256" key="4">
    <source>
        <dbReference type="ARBA" id="ARBA00012786"/>
    </source>
</evidence>
<dbReference type="HOGENOM" id="CLU_002360_6_3_11"/>
<dbReference type="InterPro" id="IPR059000">
    <property type="entry name" value="ATPase_P-type_domA"/>
</dbReference>
<name>I3WGC3_BIFBI</name>
<dbReference type="Gene3D" id="2.70.150.10">
    <property type="entry name" value="Calcium-transporting ATPase, cytoplasmic transduction domain A"/>
    <property type="match status" value="1"/>
</dbReference>
<feature type="transmembrane region" description="Helical" evidence="20">
    <location>
        <begin position="813"/>
        <end position="834"/>
    </location>
</feature>